<proteinExistence type="predicted"/>
<name>A0ABR1K188_9AGAR</name>
<organism evidence="3 4">
    <name type="scientific">Marasmiellus scandens</name>
    <dbReference type="NCBI Taxonomy" id="2682957"/>
    <lineage>
        <taxon>Eukaryota</taxon>
        <taxon>Fungi</taxon>
        <taxon>Dikarya</taxon>
        <taxon>Basidiomycota</taxon>
        <taxon>Agaricomycotina</taxon>
        <taxon>Agaricomycetes</taxon>
        <taxon>Agaricomycetidae</taxon>
        <taxon>Agaricales</taxon>
        <taxon>Marasmiineae</taxon>
        <taxon>Omphalotaceae</taxon>
        <taxon>Marasmiellus</taxon>
    </lineage>
</organism>
<feature type="compositionally biased region" description="Basic and acidic residues" evidence="1">
    <location>
        <begin position="89"/>
        <end position="100"/>
    </location>
</feature>
<feature type="region of interest" description="Disordered" evidence="1">
    <location>
        <begin position="1"/>
        <end position="41"/>
    </location>
</feature>
<dbReference type="Proteomes" id="UP001498398">
    <property type="component" value="Unassembled WGS sequence"/>
</dbReference>
<protein>
    <submittedName>
        <fullName evidence="3">Uncharacterized protein</fullName>
    </submittedName>
</protein>
<keyword evidence="2" id="KW-0812">Transmembrane</keyword>
<feature type="transmembrane region" description="Helical" evidence="2">
    <location>
        <begin position="334"/>
        <end position="359"/>
    </location>
</feature>
<accession>A0ABR1K188</accession>
<feature type="transmembrane region" description="Helical" evidence="2">
    <location>
        <begin position="215"/>
        <end position="235"/>
    </location>
</feature>
<keyword evidence="2" id="KW-1133">Transmembrane helix</keyword>
<gene>
    <name evidence="3" type="ORF">VKT23_003344</name>
</gene>
<feature type="transmembrane region" description="Helical" evidence="2">
    <location>
        <begin position="409"/>
        <end position="432"/>
    </location>
</feature>
<comment type="caution">
    <text evidence="3">The sequence shown here is derived from an EMBL/GenBank/DDBJ whole genome shotgun (WGS) entry which is preliminary data.</text>
</comment>
<evidence type="ECO:0000313" key="3">
    <source>
        <dbReference type="EMBL" id="KAK7468843.1"/>
    </source>
</evidence>
<evidence type="ECO:0000313" key="4">
    <source>
        <dbReference type="Proteomes" id="UP001498398"/>
    </source>
</evidence>
<evidence type="ECO:0000256" key="1">
    <source>
        <dbReference type="SAM" id="MobiDB-lite"/>
    </source>
</evidence>
<dbReference type="EMBL" id="JBANRG010000003">
    <property type="protein sequence ID" value="KAK7468843.1"/>
    <property type="molecule type" value="Genomic_DNA"/>
</dbReference>
<reference evidence="3 4" key="1">
    <citation type="submission" date="2024-01" db="EMBL/GenBank/DDBJ databases">
        <title>A draft genome for the cacao thread blight pathogen Marasmiellus scandens.</title>
        <authorList>
            <person name="Baruah I.K."/>
            <person name="Leung J."/>
            <person name="Bukari Y."/>
            <person name="Amoako-Attah I."/>
            <person name="Meinhardt L.W."/>
            <person name="Bailey B.A."/>
            <person name="Cohen S.P."/>
        </authorList>
    </citation>
    <scope>NUCLEOTIDE SEQUENCE [LARGE SCALE GENOMIC DNA]</scope>
    <source>
        <strain evidence="3 4">GH-19</strain>
    </source>
</reference>
<feature type="transmembrane region" description="Helical" evidence="2">
    <location>
        <begin position="558"/>
        <end position="575"/>
    </location>
</feature>
<feature type="region of interest" description="Disordered" evidence="1">
    <location>
        <begin position="71"/>
        <end position="100"/>
    </location>
</feature>
<sequence length="1191" mass="134715">MPTDSSFHSAPPPSSPARFISHPYRPSPGHPGPSSLRLNTTDSIFTNQTATTLTNSSNANDITTVDITDLSAKPSSNNLSDDDDDDNDTHETDPFADDIESHKLLERRHFNLYNSPSIPSLSSAATLVNHPHTSRSHRPVPATILFARDAKPLYLPKLDSYLSTIPKPKFIGDRSSSNHPRMLAPMDRLAASGRSLEDLETNSEIPPFWRNRKTLLGSAVGAVIGITGSSALANFYSLQGVVNTVQVFALILSSIVPVMGKGLGDQWRKLLLGTIPNVLALNFASGITQSLIFLVVFMVIASGLLYRFYKSARHSDRYNCIEGLQQTDPDGKQWGLIAVTFLLTLIYLPMSTMAVHVIVWSQDLWVVPNPYENATSFPPQVPPLGSADQYRDPLDFCWTTTMNKNEINYAPALVILSLIVFGILTIWFPIALRRVIRKSVPKIDRFTELGRPRNKIDMDAEYHRLLARDQNPFAFLYNGFRREWGTFQSIYLSIKLSTLIIVAVIDPDNCLFRSAPRTVVPIVRQVLLLTSTIVFFFMQCFFVPFLDPVSNANEWTSRLNYVATSAVALLVTLDVPGKHILNTYVLYSIYILTYGLSFYFTVINFGIVRRWVKRLARRIDFSIDVFSPRLAVSYPSPHTKRRIWQESITTLFLTNKECKIPDEQPMTFAQARDSEFPPYLLNFAGTPGERHVENLKILREVGSLAYRRAAVLLSGPDFDQWRRLETEIQLHYVGPDAYWKDPTATYPQTCHNFFGNAWLIPFPPTLVMRFDDGRLAVLRDLHQLSQYVLQNSSPEIQRKREVRMALRALEGQTVRWPYQSITNIGSQSLCCFGGRRYRAKTTRHYDTGVLSIKRRGHLMWRGLQLASGFNVELSYAKGVQMDGDIIGLSDDFDLTAPLARFLRLNQDLVFARIGKIEAILTDYRRHHAEECHRKVDVLSYRFLSHVYDQPSDPSTLAASSIKYEHDLRVRTLMAGSEAVFEAAYDRLAVVSETETATWWYIFWDDLWRRNHDTISGLQVHEPDFNPYYPTSIAYTPLPRAALESFLIQRGLLSSTPKWGDFFHTGFLNKLYLRLNDTKFRGSSKGILFHIGSDKSELDMNGIDLEIQGQPSTLGTGGGTDHDDSSIRARPEYRWEGILSDPMQPGCHRPSFLAKLGAWFGVTPLWRTGIPSPGVAVDVRLENGRYVLINSD</sequence>
<feature type="transmembrane region" description="Helical" evidence="2">
    <location>
        <begin position="525"/>
        <end position="546"/>
    </location>
</feature>
<feature type="transmembrane region" description="Helical" evidence="2">
    <location>
        <begin position="291"/>
        <end position="309"/>
    </location>
</feature>
<evidence type="ECO:0000256" key="2">
    <source>
        <dbReference type="SAM" id="Phobius"/>
    </source>
</evidence>
<feature type="transmembrane region" description="Helical" evidence="2">
    <location>
        <begin position="587"/>
        <end position="608"/>
    </location>
</feature>
<feature type="transmembrane region" description="Helical" evidence="2">
    <location>
        <begin position="241"/>
        <end position="260"/>
    </location>
</feature>
<keyword evidence="2" id="KW-0472">Membrane</keyword>
<keyword evidence="4" id="KW-1185">Reference proteome</keyword>